<organism evidence="1 2">
    <name type="scientific">Caerostris extrusa</name>
    <name type="common">Bark spider</name>
    <name type="synonym">Caerostris bankana</name>
    <dbReference type="NCBI Taxonomy" id="172846"/>
    <lineage>
        <taxon>Eukaryota</taxon>
        <taxon>Metazoa</taxon>
        <taxon>Ecdysozoa</taxon>
        <taxon>Arthropoda</taxon>
        <taxon>Chelicerata</taxon>
        <taxon>Arachnida</taxon>
        <taxon>Araneae</taxon>
        <taxon>Araneomorphae</taxon>
        <taxon>Entelegynae</taxon>
        <taxon>Araneoidea</taxon>
        <taxon>Araneidae</taxon>
        <taxon>Caerostris</taxon>
    </lineage>
</organism>
<proteinExistence type="predicted"/>
<reference evidence="1 2" key="1">
    <citation type="submission" date="2021-06" db="EMBL/GenBank/DDBJ databases">
        <title>Caerostris extrusa draft genome.</title>
        <authorList>
            <person name="Kono N."/>
            <person name="Arakawa K."/>
        </authorList>
    </citation>
    <scope>NUCLEOTIDE SEQUENCE [LARGE SCALE GENOMIC DNA]</scope>
</reference>
<keyword evidence="2" id="KW-1185">Reference proteome</keyword>
<name>A0AAV4S5U5_CAEEX</name>
<evidence type="ECO:0000313" key="1">
    <source>
        <dbReference type="EMBL" id="GIY29374.1"/>
    </source>
</evidence>
<dbReference type="AlphaFoldDB" id="A0AAV4S5U5"/>
<evidence type="ECO:0000313" key="2">
    <source>
        <dbReference type="Proteomes" id="UP001054945"/>
    </source>
</evidence>
<dbReference type="EMBL" id="BPLR01009062">
    <property type="protein sequence ID" value="GIY29374.1"/>
    <property type="molecule type" value="Genomic_DNA"/>
</dbReference>
<comment type="caution">
    <text evidence="1">The sequence shown here is derived from an EMBL/GenBank/DDBJ whole genome shotgun (WGS) entry which is preliminary data.</text>
</comment>
<dbReference type="Proteomes" id="UP001054945">
    <property type="component" value="Unassembled WGS sequence"/>
</dbReference>
<protein>
    <submittedName>
        <fullName evidence="1">Uncharacterized protein</fullName>
    </submittedName>
</protein>
<gene>
    <name evidence="1" type="ORF">CEXT_410241</name>
</gene>
<sequence length="114" mass="12811">MWGKVDPSMAGNWRTDHSSFLASIHESGFKLVSFKIEISSVPSSHGNREVISQNGRTLSFVQMLWLMESFMVPRILKVRSAPVTLCKQSNAESFLSLKTRQKRISKSNISPSPN</sequence>
<accession>A0AAV4S5U5</accession>